<dbReference type="Proteomes" id="UP001483337">
    <property type="component" value="Chromosome"/>
</dbReference>
<protein>
    <recommendedName>
        <fullName evidence="3">Transposase</fullName>
    </recommendedName>
</protein>
<sequence>MVLKFTYETGDGISFLPKFISDCGVLVEIIDISGHSQTGKNQLPKLI</sequence>
<dbReference type="EMBL" id="CP150886">
    <property type="protein sequence ID" value="WZB87247.1"/>
    <property type="molecule type" value="Genomic_DNA"/>
</dbReference>
<keyword evidence="2" id="KW-1185">Reference proteome</keyword>
<dbReference type="RefSeq" id="WP_353930161.1">
    <property type="nucleotide sequence ID" value="NZ_CP150886.1"/>
</dbReference>
<reference evidence="1 2" key="1">
    <citation type="submission" date="2024-04" db="EMBL/GenBank/DDBJ databases">
        <title>Okeanomitos corallinicola gen. &amp; sp. nov. (Nostocales, Cyanobacteria), a new toxic marine heterocyst-forming cyanobacterium from a coral reef.</title>
        <authorList>
            <person name="Li H."/>
            <person name="Li R."/>
            <person name="Kang J."/>
            <person name="Hii K.S."/>
            <person name="Mohamed H.F."/>
            <person name="Xu X."/>
            <person name="Luo Z."/>
        </authorList>
    </citation>
    <scope>NUCLEOTIDE SEQUENCE [LARGE SCALE GENOMIC DNA]</scope>
    <source>
        <strain evidence="1 2">TIOX110</strain>
    </source>
</reference>
<proteinExistence type="predicted"/>
<accession>A0ABZ2UQH7</accession>
<gene>
    <name evidence="1" type="ORF">WJM97_17945</name>
</gene>
<evidence type="ECO:0000313" key="1">
    <source>
        <dbReference type="EMBL" id="WZB87247.1"/>
    </source>
</evidence>
<name>A0ABZ2UQH7_9CYAN</name>
<evidence type="ECO:0000313" key="2">
    <source>
        <dbReference type="Proteomes" id="UP001483337"/>
    </source>
</evidence>
<evidence type="ECO:0008006" key="3">
    <source>
        <dbReference type="Google" id="ProtNLM"/>
    </source>
</evidence>
<organism evidence="1 2">
    <name type="scientific">Okeanomitos corallinicola TIOX110</name>
    <dbReference type="NCBI Taxonomy" id="3133117"/>
    <lineage>
        <taxon>Bacteria</taxon>
        <taxon>Bacillati</taxon>
        <taxon>Cyanobacteriota</taxon>
        <taxon>Cyanophyceae</taxon>
        <taxon>Nostocales</taxon>
        <taxon>Aphanizomenonaceae</taxon>
        <taxon>Okeanomitos</taxon>
    </lineage>
</organism>